<dbReference type="Pfam" id="PF00106">
    <property type="entry name" value="adh_short"/>
    <property type="match status" value="1"/>
</dbReference>
<dbReference type="PANTHER" id="PTHR42901:SF1">
    <property type="entry name" value="ALCOHOL DEHYDROGENASE"/>
    <property type="match status" value="1"/>
</dbReference>
<sequence length="259" mass="28847">MSQHYALITGASGGIGKELAYQFAKDGHPVILVARSADKLAAIGENLKSTYNIEVITVVKDLSREEEIQSLYEELKNKKMHVDYLVNNAGFGLYGKFIETALDEELNMIDLNIRALTHLTKLFLPDMIKRNRGKILNIASVAAFMPGPLMTVYYATKAYVLSFTEALENELRGTNVTVSALCPGPTKTGFSDRAQLSNSKLFQSGAMDVETVTKVGYKKFMKGQTVIVPGVQFRLATFIPRFVPRKWLTSVVRRTQEIK</sequence>
<dbReference type="InterPro" id="IPR036291">
    <property type="entry name" value="NAD(P)-bd_dom_sf"/>
</dbReference>
<comment type="similarity">
    <text evidence="1 3">Belongs to the short-chain dehydrogenases/reductases (SDR) family.</text>
</comment>
<dbReference type="SUPFAM" id="SSF51735">
    <property type="entry name" value="NAD(P)-binding Rossmann-fold domains"/>
    <property type="match status" value="1"/>
</dbReference>
<evidence type="ECO:0000313" key="5">
    <source>
        <dbReference type="Proteomes" id="UP000031829"/>
    </source>
</evidence>
<reference evidence="4 5" key="1">
    <citation type="journal article" date="2015" name="Genome Announc.">
        <title>Complete genome sequences for 35 biothreat assay-relevant bacillus species.</title>
        <authorList>
            <person name="Johnson S.L."/>
            <person name="Daligault H.E."/>
            <person name="Davenport K.W."/>
            <person name="Jaissle J."/>
            <person name="Frey K.G."/>
            <person name="Ladner J.T."/>
            <person name="Broomall S.M."/>
            <person name="Bishop-Lilly K.A."/>
            <person name="Bruce D.C."/>
            <person name="Gibbons H.S."/>
            <person name="Coyne S.R."/>
            <person name="Lo C.C."/>
            <person name="Meincke L."/>
            <person name="Munk A.C."/>
            <person name="Koroleva G.I."/>
            <person name="Rosenzweig C.N."/>
            <person name="Palacios G.F."/>
            <person name="Redden C.L."/>
            <person name="Minogue T.D."/>
            <person name="Chain P.S."/>
        </authorList>
    </citation>
    <scope>NUCLEOTIDE SEQUENCE [LARGE SCALE GENOMIC DNA]</scope>
    <source>
        <strain evidence="5">ATCC 14581 / DSM 32 / JCM 2506 / NBRC 15308 / NCIMB 9376 / NCTC 10342 / NRRL B-14308 / VKM B-512</strain>
    </source>
</reference>
<dbReference type="PANTHER" id="PTHR42901">
    <property type="entry name" value="ALCOHOL DEHYDROGENASE"/>
    <property type="match status" value="1"/>
</dbReference>
<proteinExistence type="inferred from homology"/>
<dbReference type="EMBL" id="CP009920">
    <property type="protein sequence ID" value="AJI22101.1"/>
    <property type="molecule type" value="Genomic_DNA"/>
</dbReference>
<dbReference type="InterPro" id="IPR002347">
    <property type="entry name" value="SDR_fam"/>
</dbReference>
<gene>
    <name evidence="4" type="ORF">BG04_4447</name>
</gene>
<protein>
    <submittedName>
        <fullName evidence="4">Short chain dehydrogenase family protein</fullName>
    </submittedName>
</protein>
<name>A0A0B6AF07_PRIM2</name>
<keyword evidence="2" id="KW-0560">Oxidoreductase</keyword>
<evidence type="ECO:0000256" key="1">
    <source>
        <dbReference type="ARBA" id="ARBA00006484"/>
    </source>
</evidence>
<dbReference type="PIRSF" id="PIRSF000126">
    <property type="entry name" value="11-beta-HSD1"/>
    <property type="match status" value="1"/>
</dbReference>
<evidence type="ECO:0000256" key="2">
    <source>
        <dbReference type="ARBA" id="ARBA00023002"/>
    </source>
</evidence>
<dbReference type="RefSeq" id="WP_034652547.1">
    <property type="nucleotide sequence ID" value="NZ_BCVB01000005.1"/>
</dbReference>
<dbReference type="GeneID" id="93642453"/>
<dbReference type="PRINTS" id="PR00081">
    <property type="entry name" value="GDHRDH"/>
</dbReference>
<dbReference type="HOGENOM" id="CLU_010194_2_1_9"/>
<dbReference type="Gene3D" id="3.40.50.720">
    <property type="entry name" value="NAD(P)-binding Rossmann-like Domain"/>
    <property type="match status" value="1"/>
</dbReference>
<dbReference type="Proteomes" id="UP000031829">
    <property type="component" value="Chromosome"/>
</dbReference>
<evidence type="ECO:0000313" key="4">
    <source>
        <dbReference type="EMBL" id="AJI22101.1"/>
    </source>
</evidence>
<organism evidence="4 5">
    <name type="scientific">Priestia megaterium (strain ATCC 14581 / DSM 32 / CCUG 1817 / JCM 2506 / NBRC 15308 / NCIMB 9376 / NCTC 10342 / NRRL B-14308 / VKM B-512 / Ford 19)</name>
    <name type="common">Bacillus megaterium</name>
    <dbReference type="NCBI Taxonomy" id="1348623"/>
    <lineage>
        <taxon>Bacteria</taxon>
        <taxon>Bacillati</taxon>
        <taxon>Bacillota</taxon>
        <taxon>Bacilli</taxon>
        <taxon>Bacillales</taxon>
        <taxon>Bacillaceae</taxon>
        <taxon>Priestia</taxon>
    </lineage>
</organism>
<accession>A0A0B6AF07</accession>
<dbReference type="CDD" id="cd05233">
    <property type="entry name" value="SDR_c"/>
    <property type="match status" value="1"/>
</dbReference>
<dbReference type="PRINTS" id="PR00080">
    <property type="entry name" value="SDRFAMILY"/>
</dbReference>
<evidence type="ECO:0000256" key="3">
    <source>
        <dbReference type="RuleBase" id="RU000363"/>
    </source>
</evidence>
<dbReference type="AlphaFoldDB" id="A0A0B6AF07"/>
<dbReference type="GO" id="GO:0016491">
    <property type="term" value="F:oxidoreductase activity"/>
    <property type="evidence" value="ECO:0007669"/>
    <property type="project" value="UniProtKB-KW"/>
</dbReference>
<dbReference type="KEGG" id="bmeg:BG04_4447"/>